<evidence type="ECO:0000313" key="4">
    <source>
        <dbReference type="WBParaSite" id="Hba_16939"/>
    </source>
</evidence>
<keyword evidence="2" id="KW-1133">Transmembrane helix</keyword>
<feature type="region of interest" description="Disordered" evidence="1">
    <location>
        <begin position="1"/>
        <end position="23"/>
    </location>
</feature>
<dbReference type="Proteomes" id="UP000095283">
    <property type="component" value="Unplaced"/>
</dbReference>
<evidence type="ECO:0000313" key="3">
    <source>
        <dbReference type="Proteomes" id="UP000095283"/>
    </source>
</evidence>
<evidence type="ECO:0000256" key="2">
    <source>
        <dbReference type="SAM" id="Phobius"/>
    </source>
</evidence>
<keyword evidence="2" id="KW-0812">Transmembrane</keyword>
<protein>
    <submittedName>
        <fullName evidence="4">Histone deacetylase</fullName>
    </submittedName>
</protein>
<sequence>MTTLRVTGRDRTKGGSPHPHNQARFSILKRHASCRCGYYNRCEARAGGRGKRATLEQAATDGGHRHVDTINKVQAPQDDLVVVHSPLYISAFYISITLKFIMHQLIFQ</sequence>
<keyword evidence="2" id="KW-0472">Membrane</keyword>
<evidence type="ECO:0000256" key="1">
    <source>
        <dbReference type="SAM" id="MobiDB-lite"/>
    </source>
</evidence>
<proteinExistence type="predicted"/>
<feature type="transmembrane region" description="Helical" evidence="2">
    <location>
        <begin position="87"/>
        <end position="107"/>
    </location>
</feature>
<accession>A0A1I7XHZ1</accession>
<dbReference type="WBParaSite" id="Hba_16939">
    <property type="protein sequence ID" value="Hba_16939"/>
    <property type="gene ID" value="Hba_16939"/>
</dbReference>
<dbReference type="AlphaFoldDB" id="A0A1I7XHZ1"/>
<name>A0A1I7XHZ1_HETBA</name>
<organism evidence="3 4">
    <name type="scientific">Heterorhabditis bacteriophora</name>
    <name type="common">Entomopathogenic nematode worm</name>
    <dbReference type="NCBI Taxonomy" id="37862"/>
    <lineage>
        <taxon>Eukaryota</taxon>
        <taxon>Metazoa</taxon>
        <taxon>Ecdysozoa</taxon>
        <taxon>Nematoda</taxon>
        <taxon>Chromadorea</taxon>
        <taxon>Rhabditida</taxon>
        <taxon>Rhabditina</taxon>
        <taxon>Rhabditomorpha</taxon>
        <taxon>Strongyloidea</taxon>
        <taxon>Heterorhabditidae</taxon>
        <taxon>Heterorhabditis</taxon>
    </lineage>
</organism>
<keyword evidence="3" id="KW-1185">Reference proteome</keyword>
<reference evidence="4" key="1">
    <citation type="submission" date="2016-11" db="UniProtKB">
        <authorList>
            <consortium name="WormBaseParasite"/>
        </authorList>
    </citation>
    <scope>IDENTIFICATION</scope>
</reference>